<keyword evidence="2" id="KW-0645">Protease</keyword>
<dbReference type="InterPro" id="IPR051202">
    <property type="entry name" value="Peptidase_C40"/>
</dbReference>
<keyword evidence="5" id="KW-0732">Signal</keyword>
<keyword evidence="4" id="KW-0788">Thiol protease</keyword>
<dbReference type="Gene3D" id="3.90.1720.10">
    <property type="entry name" value="endopeptidase domain like (from Nostoc punctiforme)"/>
    <property type="match status" value="1"/>
</dbReference>
<dbReference type="GO" id="GO:0008234">
    <property type="term" value="F:cysteine-type peptidase activity"/>
    <property type="evidence" value="ECO:0007669"/>
    <property type="project" value="UniProtKB-KW"/>
</dbReference>
<protein>
    <submittedName>
        <fullName evidence="7">Glycoside hydrolase</fullName>
    </submittedName>
</protein>
<sequence length="218" mass="23247">MKKYKASIVAVLLLTLFSTTLLPATPAYAASLSDLLAPTTSKEDSGGSGIIDILIGLLLGTFVGNVANDKSTNSTTDTLGKVLGWSNKTDQTSASSTATSVLNTAKQYMGVPYVWGGETPTGFDCSGFTQYVLKQNGITIPRTAAEQYQSGVSIMKSNLKPGDLVFFTTYKPGASHVGFYMGDSKFIHASSGAKQVTISSLDEPYYTEKYIGARRYIQ</sequence>
<feature type="signal peptide" evidence="5">
    <location>
        <begin position="1"/>
        <end position="29"/>
    </location>
</feature>
<name>A0A154BWI1_ANASB</name>
<comment type="caution">
    <text evidence="7">The sequence shown here is derived from an EMBL/GenBank/DDBJ whole genome shotgun (WGS) entry which is preliminary data.</text>
</comment>
<dbReference type="OrthoDB" id="9813368at2"/>
<evidence type="ECO:0000256" key="2">
    <source>
        <dbReference type="ARBA" id="ARBA00022670"/>
    </source>
</evidence>
<evidence type="ECO:0000256" key="5">
    <source>
        <dbReference type="SAM" id="SignalP"/>
    </source>
</evidence>
<evidence type="ECO:0000313" key="7">
    <source>
        <dbReference type="EMBL" id="KYZ78299.1"/>
    </source>
</evidence>
<dbReference type="InterPro" id="IPR000064">
    <property type="entry name" value="NLP_P60_dom"/>
</dbReference>
<feature type="domain" description="NlpC/P60" evidence="6">
    <location>
        <begin position="95"/>
        <end position="217"/>
    </location>
</feature>
<dbReference type="Proteomes" id="UP000076268">
    <property type="component" value="Unassembled WGS sequence"/>
</dbReference>
<gene>
    <name evidence="7" type="ORF">AXX12_01125</name>
</gene>
<evidence type="ECO:0000259" key="6">
    <source>
        <dbReference type="PROSITE" id="PS51935"/>
    </source>
</evidence>
<evidence type="ECO:0000256" key="3">
    <source>
        <dbReference type="ARBA" id="ARBA00022801"/>
    </source>
</evidence>
<keyword evidence="3 7" id="KW-0378">Hydrolase</keyword>
<proteinExistence type="inferred from homology"/>
<accession>A0A154BWI1</accession>
<dbReference type="AlphaFoldDB" id="A0A154BWI1"/>
<dbReference type="PROSITE" id="PS51935">
    <property type="entry name" value="NLPC_P60"/>
    <property type="match status" value="1"/>
</dbReference>
<dbReference type="SUPFAM" id="SSF54001">
    <property type="entry name" value="Cysteine proteinases"/>
    <property type="match status" value="1"/>
</dbReference>
<dbReference type="PANTHER" id="PTHR47053:SF1">
    <property type="entry name" value="MUREIN DD-ENDOPEPTIDASE MEPH-RELATED"/>
    <property type="match status" value="1"/>
</dbReference>
<dbReference type="InterPro" id="IPR038765">
    <property type="entry name" value="Papain-like_cys_pep_sf"/>
</dbReference>
<evidence type="ECO:0000313" key="8">
    <source>
        <dbReference type="Proteomes" id="UP000076268"/>
    </source>
</evidence>
<feature type="chain" id="PRO_5007594985" evidence="5">
    <location>
        <begin position="30"/>
        <end position="218"/>
    </location>
</feature>
<dbReference type="PANTHER" id="PTHR47053">
    <property type="entry name" value="MUREIN DD-ENDOPEPTIDASE MEPH-RELATED"/>
    <property type="match status" value="1"/>
</dbReference>
<evidence type="ECO:0000256" key="4">
    <source>
        <dbReference type="ARBA" id="ARBA00022807"/>
    </source>
</evidence>
<dbReference type="Pfam" id="PF00877">
    <property type="entry name" value="NLPC_P60"/>
    <property type="match status" value="1"/>
</dbReference>
<dbReference type="GO" id="GO:0006508">
    <property type="term" value="P:proteolysis"/>
    <property type="evidence" value="ECO:0007669"/>
    <property type="project" value="UniProtKB-KW"/>
</dbReference>
<dbReference type="EMBL" id="LSGP01000001">
    <property type="protein sequence ID" value="KYZ78299.1"/>
    <property type="molecule type" value="Genomic_DNA"/>
</dbReference>
<organism evidence="7 8">
    <name type="scientific">Anaerosporomusa subterranea</name>
    <dbReference type="NCBI Taxonomy" id="1794912"/>
    <lineage>
        <taxon>Bacteria</taxon>
        <taxon>Bacillati</taxon>
        <taxon>Bacillota</taxon>
        <taxon>Negativicutes</taxon>
        <taxon>Acetonemataceae</taxon>
        <taxon>Anaerosporomusa</taxon>
    </lineage>
</organism>
<dbReference type="STRING" id="1794912.AXX12_01125"/>
<evidence type="ECO:0000256" key="1">
    <source>
        <dbReference type="ARBA" id="ARBA00007074"/>
    </source>
</evidence>
<keyword evidence="8" id="KW-1185">Reference proteome</keyword>
<comment type="similarity">
    <text evidence="1">Belongs to the peptidase C40 family.</text>
</comment>
<reference evidence="7 8" key="1">
    <citation type="submission" date="2016-02" db="EMBL/GenBank/DDBJ databases">
        <title>Anaerosporomusa subterraneum gen. nov., sp. nov., a spore-forming obligate anaerobe isolated from saprolite.</title>
        <authorList>
            <person name="Choi J.K."/>
            <person name="Shah M."/>
            <person name="Yee N."/>
        </authorList>
    </citation>
    <scope>NUCLEOTIDE SEQUENCE [LARGE SCALE GENOMIC DNA]</scope>
    <source>
        <strain evidence="7 8">RU4</strain>
    </source>
</reference>